<organism evidence="2 3">
    <name type="scientific">Nonomuraea jabiensis</name>
    <dbReference type="NCBI Taxonomy" id="882448"/>
    <lineage>
        <taxon>Bacteria</taxon>
        <taxon>Bacillati</taxon>
        <taxon>Actinomycetota</taxon>
        <taxon>Actinomycetes</taxon>
        <taxon>Streptosporangiales</taxon>
        <taxon>Streptosporangiaceae</taxon>
        <taxon>Nonomuraea</taxon>
    </lineage>
</organism>
<protein>
    <submittedName>
        <fullName evidence="2">Uncharacterized protein</fullName>
    </submittedName>
</protein>
<proteinExistence type="predicted"/>
<evidence type="ECO:0000313" key="3">
    <source>
        <dbReference type="Proteomes" id="UP000579153"/>
    </source>
</evidence>
<accession>A0A7W9FY83</accession>
<feature type="region of interest" description="Disordered" evidence="1">
    <location>
        <begin position="1"/>
        <end position="36"/>
    </location>
</feature>
<dbReference type="Proteomes" id="UP000579153">
    <property type="component" value="Unassembled WGS sequence"/>
</dbReference>
<sequence>MSAGTSLMVNEHGKRINSPHTYRLGGGPVSQRHRPGVRIDQRCGGRGCGAGHGRPQPGHATCAVQCAAQAGRGDLGHNELSNRRCAPFGPGPVAGAAVIWPTCPQVPPPHSSMMRSVFHLLGAHPAHAGNAT</sequence>
<reference evidence="2 3" key="1">
    <citation type="submission" date="2020-08" db="EMBL/GenBank/DDBJ databases">
        <title>Sequencing the genomes of 1000 actinobacteria strains.</title>
        <authorList>
            <person name="Klenk H.-P."/>
        </authorList>
    </citation>
    <scope>NUCLEOTIDE SEQUENCE [LARGE SCALE GENOMIC DNA]</scope>
    <source>
        <strain evidence="2 3">DSM 45507</strain>
    </source>
</reference>
<dbReference type="AlphaFoldDB" id="A0A7W9FY83"/>
<keyword evidence="3" id="KW-1185">Reference proteome</keyword>
<evidence type="ECO:0000313" key="2">
    <source>
        <dbReference type="EMBL" id="MBB5773748.1"/>
    </source>
</evidence>
<dbReference type="EMBL" id="JACHMB010000001">
    <property type="protein sequence ID" value="MBB5773748.1"/>
    <property type="molecule type" value="Genomic_DNA"/>
</dbReference>
<gene>
    <name evidence="2" type="ORF">HD596_000504</name>
</gene>
<evidence type="ECO:0000256" key="1">
    <source>
        <dbReference type="SAM" id="MobiDB-lite"/>
    </source>
</evidence>
<name>A0A7W9FY83_9ACTN</name>
<comment type="caution">
    <text evidence="2">The sequence shown here is derived from an EMBL/GenBank/DDBJ whole genome shotgun (WGS) entry which is preliminary data.</text>
</comment>